<dbReference type="Proteomes" id="UP000236319">
    <property type="component" value="Unassembled WGS sequence"/>
</dbReference>
<evidence type="ECO:0000313" key="2">
    <source>
        <dbReference type="Proteomes" id="UP000236319"/>
    </source>
</evidence>
<name>A0A2H6K6X4_9APIC</name>
<comment type="caution">
    <text evidence="1">The sequence shown here is derived from an EMBL/GenBank/DDBJ whole genome shotgun (WGS) entry which is preliminary data.</text>
</comment>
<evidence type="ECO:0000313" key="1">
    <source>
        <dbReference type="EMBL" id="GBE58740.1"/>
    </source>
</evidence>
<gene>
    <name evidence="1" type="ORF">BOVATA_002330</name>
</gene>
<dbReference type="RefSeq" id="XP_028864983.1">
    <property type="nucleotide sequence ID" value="XM_029009150.1"/>
</dbReference>
<organism evidence="1 2">
    <name type="scientific">Babesia ovata</name>
    <dbReference type="NCBI Taxonomy" id="189622"/>
    <lineage>
        <taxon>Eukaryota</taxon>
        <taxon>Sar</taxon>
        <taxon>Alveolata</taxon>
        <taxon>Apicomplexa</taxon>
        <taxon>Aconoidasida</taxon>
        <taxon>Piroplasmida</taxon>
        <taxon>Babesiidae</taxon>
        <taxon>Babesia</taxon>
    </lineage>
</organism>
<accession>A0A2H6K6X4</accession>
<protein>
    <submittedName>
        <fullName evidence="1">Uncharacterized protein</fullName>
    </submittedName>
</protein>
<sequence length="253" mass="28360">MVFNSLTDAPRNLKEGIDWLMALRGTDAEKNLASMGAALYDFLVDKPVGFTEVSALENVKTISKEFLERPELREMWPASELLGRFNNPVKTQNIDHLKYPFPINDSDYANIVRARSAVPEKIAKDLGKIVDGCETFLDDIVLPEQYVSAYSPEATWDASCAKDPRACAAIFVGVAPMLYAGLYYLRRTSNPANLKRELSKEGKRPREFLKAVGYKELECHAGMTGSDIRNALRGLSLPILDTIYDFAGFWAFY</sequence>
<dbReference type="EMBL" id="BDSA01000001">
    <property type="protein sequence ID" value="GBE58740.1"/>
    <property type="molecule type" value="Genomic_DNA"/>
</dbReference>
<dbReference type="AlphaFoldDB" id="A0A2H6K6X4"/>
<dbReference type="VEuPathDB" id="PiroplasmaDB:BOVATA_002330"/>
<proteinExistence type="predicted"/>
<dbReference type="OrthoDB" id="366484at2759"/>
<reference evidence="1 2" key="1">
    <citation type="journal article" date="2017" name="BMC Genomics">
        <title>Whole-genome assembly of Babesia ovata and comparative genomics between closely related pathogens.</title>
        <authorList>
            <person name="Yamagishi J."/>
            <person name="Asada M."/>
            <person name="Hakimi H."/>
            <person name="Tanaka T.Q."/>
            <person name="Sugimoto C."/>
            <person name="Kawazu S."/>
        </authorList>
    </citation>
    <scope>NUCLEOTIDE SEQUENCE [LARGE SCALE GENOMIC DNA]</scope>
    <source>
        <strain evidence="1 2">Miyake</strain>
    </source>
</reference>
<dbReference type="GeneID" id="39872510"/>
<keyword evidence="2" id="KW-1185">Reference proteome</keyword>